<dbReference type="GO" id="GO:1901359">
    <property type="term" value="F:tungstate binding"/>
    <property type="evidence" value="ECO:0007669"/>
    <property type="project" value="UniProtKB-ARBA"/>
</dbReference>
<keyword evidence="2 6" id="KW-0500">Molybdenum</keyword>
<evidence type="ECO:0000313" key="9">
    <source>
        <dbReference type="Proteomes" id="UP000196138"/>
    </source>
</evidence>
<evidence type="ECO:0000256" key="5">
    <source>
        <dbReference type="ARBA" id="ARBA00062515"/>
    </source>
</evidence>
<sequence>MNLIPWSRRGLAVAALTLFAAMTAGAQAQILTVSAAVSLSESFKDLAKVFEAQNPGATVQLNFGGSGALLQQILRGAPVDVLATADEATMDRAQQHQVVRAADRHVFAQNSLVAIVPVGARSAVSSLADLRTMQRVALGNPDSVPAGRYASEAVARAGLGDVLLERRILAQNVRQVLDYVARDEVDLGFVYGTDAALMPDKVKVAFTVALPTPVRYPIAVVQASPEARVAQRFVDLVLSPRGQALLARHGLRPAAPR</sequence>
<dbReference type="RefSeq" id="WP_087276805.1">
    <property type="nucleotide sequence ID" value="NZ_CP021455.1"/>
</dbReference>
<feature type="signal peptide" evidence="7">
    <location>
        <begin position="1"/>
        <end position="28"/>
    </location>
</feature>
<feature type="binding site" evidence="6">
    <location>
        <position position="191"/>
    </location>
    <ligand>
        <name>molybdate</name>
        <dbReference type="ChEBI" id="CHEBI:36264"/>
    </ligand>
</feature>
<gene>
    <name evidence="8" type="ORF">CCO03_02450</name>
</gene>
<feature type="binding site" evidence="6">
    <location>
        <position position="66"/>
    </location>
    <ligand>
        <name>molybdate</name>
        <dbReference type="ChEBI" id="CHEBI:36264"/>
    </ligand>
</feature>
<protein>
    <submittedName>
        <fullName evidence="8">Molybdate ABC transporter substrate-binding protein</fullName>
    </submittedName>
</protein>
<feature type="binding site" evidence="6">
    <location>
        <position position="146"/>
    </location>
    <ligand>
        <name>molybdate</name>
        <dbReference type="ChEBI" id="CHEBI:36264"/>
    </ligand>
</feature>
<dbReference type="AlphaFoldDB" id="A0A1Y0EK07"/>
<reference evidence="8 9" key="1">
    <citation type="submission" date="2017-05" db="EMBL/GenBank/DDBJ databases">
        <authorList>
            <person name="Song R."/>
            <person name="Chenine A.L."/>
            <person name="Ruprecht R.M."/>
        </authorList>
    </citation>
    <scope>NUCLEOTIDE SEQUENCE [LARGE SCALE GENOMIC DNA]</scope>
    <source>
        <strain evidence="8 9">DSM 26136</strain>
    </source>
</reference>
<dbReference type="PANTHER" id="PTHR30632:SF0">
    <property type="entry name" value="SULFATE-BINDING PROTEIN"/>
    <property type="match status" value="1"/>
</dbReference>
<keyword evidence="4 7" id="KW-0732">Signal</keyword>
<dbReference type="FunFam" id="3.40.190.10:FF:000035">
    <property type="entry name" value="Molybdate ABC transporter substrate-binding protein"/>
    <property type="match status" value="1"/>
</dbReference>
<dbReference type="Gene3D" id="3.40.190.10">
    <property type="entry name" value="Periplasmic binding protein-like II"/>
    <property type="match status" value="2"/>
</dbReference>
<dbReference type="SUPFAM" id="SSF53850">
    <property type="entry name" value="Periplasmic binding protein-like II"/>
    <property type="match status" value="1"/>
</dbReference>
<dbReference type="GO" id="GO:0030973">
    <property type="term" value="F:molybdate ion binding"/>
    <property type="evidence" value="ECO:0007669"/>
    <property type="project" value="TreeGrafter"/>
</dbReference>
<dbReference type="Pfam" id="PF13531">
    <property type="entry name" value="SBP_bac_11"/>
    <property type="match status" value="1"/>
</dbReference>
<dbReference type="GO" id="GO:0015689">
    <property type="term" value="P:molybdate ion transport"/>
    <property type="evidence" value="ECO:0007669"/>
    <property type="project" value="InterPro"/>
</dbReference>
<dbReference type="Proteomes" id="UP000196138">
    <property type="component" value="Chromosome"/>
</dbReference>
<keyword evidence="3 6" id="KW-0479">Metal-binding</keyword>
<comment type="similarity">
    <text evidence="1">Belongs to the bacterial solute-binding protein ModA family.</text>
</comment>
<dbReference type="NCBIfam" id="TIGR01256">
    <property type="entry name" value="modA"/>
    <property type="match status" value="1"/>
</dbReference>
<dbReference type="InterPro" id="IPR005950">
    <property type="entry name" value="ModA"/>
</dbReference>
<evidence type="ECO:0000256" key="3">
    <source>
        <dbReference type="ARBA" id="ARBA00022723"/>
    </source>
</evidence>
<feature type="binding site" evidence="6">
    <location>
        <position position="173"/>
    </location>
    <ligand>
        <name>molybdate</name>
        <dbReference type="ChEBI" id="CHEBI:36264"/>
    </ligand>
</feature>
<dbReference type="InterPro" id="IPR050682">
    <property type="entry name" value="ModA/WtpA"/>
</dbReference>
<dbReference type="PANTHER" id="PTHR30632">
    <property type="entry name" value="MOLYBDATE-BINDING PERIPLASMIC PROTEIN"/>
    <property type="match status" value="1"/>
</dbReference>
<evidence type="ECO:0000256" key="4">
    <source>
        <dbReference type="ARBA" id="ARBA00022729"/>
    </source>
</evidence>
<feature type="chain" id="PRO_5012688447" evidence="7">
    <location>
        <begin position="29"/>
        <end position="257"/>
    </location>
</feature>
<evidence type="ECO:0000256" key="1">
    <source>
        <dbReference type="ARBA" id="ARBA00009175"/>
    </source>
</evidence>
<accession>A0A1Y0EK07</accession>
<evidence type="ECO:0000256" key="2">
    <source>
        <dbReference type="ARBA" id="ARBA00022505"/>
    </source>
</evidence>
<feature type="binding site" evidence="6">
    <location>
        <position position="38"/>
    </location>
    <ligand>
        <name>molybdate</name>
        <dbReference type="ChEBI" id="CHEBI:36264"/>
    </ligand>
</feature>
<evidence type="ECO:0000256" key="6">
    <source>
        <dbReference type="PIRSR" id="PIRSR004846-1"/>
    </source>
</evidence>
<dbReference type="KEGG" id="cser:CCO03_02450"/>
<dbReference type="PIRSF" id="PIRSF004846">
    <property type="entry name" value="ModA"/>
    <property type="match status" value="1"/>
</dbReference>
<organism evidence="8 9">
    <name type="scientific">Comamonas serinivorans</name>
    <dbReference type="NCBI Taxonomy" id="1082851"/>
    <lineage>
        <taxon>Bacteria</taxon>
        <taxon>Pseudomonadati</taxon>
        <taxon>Pseudomonadota</taxon>
        <taxon>Betaproteobacteria</taxon>
        <taxon>Burkholderiales</taxon>
        <taxon>Comamonadaceae</taxon>
        <taxon>Comamonas</taxon>
    </lineage>
</organism>
<dbReference type="GO" id="GO:0046872">
    <property type="term" value="F:metal ion binding"/>
    <property type="evidence" value="ECO:0007669"/>
    <property type="project" value="UniProtKB-KW"/>
</dbReference>
<evidence type="ECO:0000256" key="7">
    <source>
        <dbReference type="SAM" id="SignalP"/>
    </source>
</evidence>
<evidence type="ECO:0000313" key="8">
    <source>
        <dbReference type="EMBL" id="ARU03699.1"/>
    </source>
</evidence>
<name>A0A1Y0EK07_9BURK</name>
<dbReference type="OrthoDB" id="9785015at2"/>
<dbReference type="EMBL" id="CP021455">
    <property type="protein sequence ID" value="ARU03699.1"/>
    <property type="molecule type" value="Genomic_DNA"/>
</dbReference>
<proteinExistence type="inferred from homology"/>
<keyword evidence="9" id="KW-1185">Reference proteome</keyword>
<comment type="subunit">
    <text evidence="5">The complex is composed of two ATP-binding proteins (ModC), two transmembrane proteins (ModB) and a solute-binding protein (ModA).</text>
</comment>